<evidence type="ECO:0000256" key="4">
    <source>
        <dbReference type="ARBA" id="ARBA00022614"/>
    </source>
</evidence>
<dbReference type="EC" id="2.7.11.1" evidence="2"/>
<proteinExistence type="predicted"/>
<dbReference type="PROSITE" id="PS50011">
    <property type="entry name" value="PROTEIN_KINASE_DOM"/>
    <property type="match status" value="1"/>
</dbReference>
<dbReference type="Gene3D" id="3.80.10.10">
    <property type="entry name" value="Ribonuclease Inhibitor"/>
    <property type="match status" value="2"/>
</dbReference>
<dbReference type="PROSITE" id="PS51450">
    <property type="entry name" value="LRR"/>
    <property type="match status" value="1"/>
</dbReference>
<keyword evidence="21" id="KW-1185">Reference proteome</keyword>
<feature type="transmembrane region" description="Helical" evidence="17">
    <location>
        <begin position="20"/>
        <end position="42"/>
    </location>
</feature>
<dbReference type="SUPFAM" id="SSF52058">
    <property type="entry name" value="L domain-like"/>
    <property type="match status" value="1"/>
</dbReference>
<dbReference type="Gramene" id="Pp3c1_22560V3.2">
    <property type="protein sequence ID" value="Pp3c1_22560V3.2"/>
    <property type="gene ID" value="Pp3c1_22560"/>
</dbReference>
<evidence type="ECO:0000256" key="9">
    <source>
        <dbReference type="ARBA" id="ARBA00022741"/>
    </source>
</evidence>
<dbReference type="GO" id="GO:0009653">
    <property type="term" value="P:anatomical structure morphogenesis"/>
    <property type="evidence" value="ECO:0007669"/>
    <property type="project" value="UniProtKB-ARBA"/>
</dbReference>
<dbReference type="PANTHER" id="PTHR48005:SF13">
    <property type="entry name" value="SERINE_THREONINE-PROTEIN KINASE DDB_G0278509-RELATED"/>
    <property type="match status" value="1"/>
</dbReference>
<dbReference type="RefSeq" id="XP_024395550.1">
    <property type="nucleotide sequence ID" value="XM_024539782.2"/>
</dbReference>
<keyword evidence="6 17" id="KW-0812">Transmembrane</keyword>
<keyword evidence="12 17" id="KW-1133">Transmembrane helix</keyword>
<dbReference type="STRING" id="3218.A0A2K1L974"/>
<dbReference type="Gene3D" id="1.10.510.10">
    <property type="entry name" value="Transferase(Phosphotransferase) domain 1"/>
    <property type="match status" value="1"/>
</dbReference>
<dbReference type="Proteomes" id="UP000006727">
    <property type="component" value="Chromosome 1"/>
</dbReference>
<dbReference type="FunFam" id="3.80.10.10:FF:000400">
    <property type="entry name" value="Nuclear pore complex protein NUP107"/>
    <property type="match status" value="1"/>
</dbReference>
<dbReference type="EnsemblPlants" id="Pp3c1_22560V3.2">
    <property type="protein sequence ID" value="Pp3c1_22560V3.2"/>
    <property type="gene ID" value="Pp3c1_22560"/>
</dbReference>
<dbReference type="InterPro" id="IPR011009">
    <property type="entry name" value="Kinase-like_dom_sf"/>
</dbReference>
<keyword evidence="7" id="KW-0732">Signal</keyword>
<keyword evidence="10" id="KW-0418">Kinase</keyword>
<evidence type="ECO:0000256" key="14">
    <source>
        <dbReference type="ARBA" id="ARBA00047899"/>
    </source>
</evidence>
<dbReference type="GO" id="GO:0004674">
    <property type="term" value="F:protein serine/threonine kinase activity"/>
    <property type="evidence" value="ECO:0007669"/>
    <property type="project" value="UniProtKB-KW"/>
</dbReference>
<dbReference type="GeneID" id="112291859"/>
<evidence type="ECO:0000256" key="15">
    <source>
        <dbReference type="ARBA" id="ARBA00048679"/>
    </source>
</evidence>
<evidence type="ECO:0000313" key="21">
    <source>
        <dbReference type="Proteomes" id="UP000006727"/>
    </source>
</evidence>
<comment type="subcellular location">
    <subcellularLocation>
        <location evidence="1">Membrane</location>
        <topology evidence="1">Single-pass membrane protein</topology>
    </subcellularLocation>
</comment>
<keyword evidence="4" id="KW-0433">Leucine-rich repeat</keyword>
<comment type="catalytic activity">
    <reaction evidence="14">
        <text>L-threonyl-[protein] + ATP = O-phospho-L-threonyl-[protein] + ADP + H(+)</text>
        <dbReference type="Rhea" id="RHEA:46608"/>
        <dbReference type="Rhea" id="RHEA-COMP:11060"/>
        <dbReference type="Rhea" id="RHEA-COMP:11605"/>
        <dbReference type="ChEBI" id="CHEBI:15378"/>
        <dbReference type="ChEBI" id="CHEBI:30013"/>
        <dbReference type="ChEBI" id="CHEBI:30616"/>
        <dbReference type="ChEBI" id="CHEBI:61977"/>
        <dbReference type="ChEBI" id="CHEBI:456216"/>
        <dbReference type="EC" id="2.7.11.1"/>
    </reaction>
</comment>
<gene>
    <name evidence="20" type="primary">LOC112291859</name>
    <name evidence="19" type="ORF">PHYPA_001012</name>
</gene>
<dbReference type="EnsemblPlants" id="Pp3c1_22560V3.1">
    <property type="protein sequence ID" value="Pp3c1_22560V3.1"/>
    <property type="gene ID" value="Pp3c1_22560"/>
</dbReference>
<evidence type="ECO:0000256" key="16">
    <source>
        <dbReference type="SAM" id="MobiDB-lite"/>
    </source>
</evidence>
<dbReference type="Pfam" id="PF13855">
    <property type="entry name" value="LRR_8"/>
    <property type="match status" value="1"/>
</dbReference>
<dbReference type="EMBL" id="ABEU02000001">
    <property type="protein sequence ID" value="PNR62588.1"/>
    <property type="molecule type" value="Genomic_DNA"/>
</dbReference>
<evidence type="ECO:0000256" key="7">
    <source>
        <dbReference type="ARBA" id="ARBA00022729"/>
    </source>
</evidence>
<dbReference type="SMART" id="SM00369">
    <property type="entry name" value="LRR_TYP"/>
    <property type="match status" value="7"/>
</dbReference>
<feature type="region of interest" description="Disordered" evidence="16">
    <location>
        <begin position="836"/>
        <end position="907"/>
    </location>
</feature>
<dbReference type="KEGG" id="ppp:112291859"/>
<feature type="domain" description="Protein kinase" evidence="18">
    <location>
        <begin position="554"/>
        <end position="832"/>
    </location>
</feature>
<sequence>MASSESKIRKDLAASCVRQFFTLATYFVLTIGLLSVHIGAAISVGEVGLKPSTGRRVLAVNSTRSVLEDGEALLQIKAAITDDPTNATYWWKRTGAKQTLNPCRMKNYTKQYWPGIDCTDKRVTSINLANMSLKGTLSPYLGALSSLKQLDLSNNLLTGAIPVELAQATNLETLNLGNNRLDGELPTFLGNMRNLTSINVANNLLVGSIPTSIGNMSVLQRLNMSTNNLTGPIPAVLNLCARLTLVDLSRNGLQGPVPFQSLGNLTLLNLRENDLTGDFVTKLATFPKLQDLDLSFNRLTGSIPANISTLPLTNQLSLAYNQLSGMIPIEIGGLAVLQRINLSTNLFTGILPETVGSLSALRELDASSNQLIGPLPDSLSTGVLTSLVVLNVSRNALGGRLPHLARLKNTLRVFDASYNNLSGPVPDDFVDYPSLLYLNVSHNNLRGDVPFFQEHDGVNTSSFIHNQVCGRNFVLIKVCRNRSEEDRSNSRKNNMVAILVGAAVAFVVAFGTAVYCCNKSLRQNKTIAKDTPNVSVELGAQVTPEDIMRLTINFNEQNKLGAGSLGTVYRAILPDESVVAVKSLAIQNSEINTKVEQAIANGFESLGHLRHWSLVKLLNYCCSPDINAIVMEYMPNGTLNNMLYPTSDDQFGRVFNWHLRLNAAITIAEGLNYLHHECPTPTVHGDLKPSNILFNIFMEARVSDFGVAKILRDQGVGAGRVAYASGYVAPEVSTEGPTIKGDVYSFGIVLLEMISGRSPQSLANGQTLPRWIRETLTDSKTLPNVLDKILKEQYEEKDQKISMVVGVALMCTRDNPEERPYINAVLKDLNRIKARTEAGSRAGSMRWRSSPSTHRRNEEIRQEVPGITMIPSPPITPPGGAPPPPLPINALTHTPSLSNWTPSHENR</sequence>
<dbReference type="PANTHER" id="PTHR48005">
    <property type="entry name" value="LEUCINE RICH REPEAT KINASE 2"/>
    <property type="match status" value="1"/>
</dbReference>
<feature type="compositionally biased region" description="Polar residues" evidence="16">
    <location>
        <begin position="891"/>
        <end position="907"/>
    </location>
</feature>
<dbReference type="Pfam" id="PF00069">
    <property type="entry name" value="Pkinase"/>
    <property type="match status" value="1"/>
</dbReference>
<keyword evidence="11" id="KW-0067">ATP-binding</keyword>
<dbReference type="OrthoDB" id="676979at2759"/>
<evidence type="ECO:0000256" key="10">
    <source>
        <dbReference type="ARBA" id="ARBA00022777"/>
    </source>
</evidence>
<keyword evidence="5" id="KW-0808">Transferase</keyword>
<dbReference type="GO" id="GO:0016020">
    <property type="term" value="C:membrane"/>
    <property type="evidence" value="ECO:0007669"/>
    <property type="project" value="UniProtKB-SubCell"/>
</dbReference>
<evidence type="ECO:0000256" key="12">
    <source>
        <dbReference type="ARBA" id="ARBA00022989"/>
    </source>
</evidence>
<dbReference type="OMA" id="RASCHTS"/>
<evidence type="ECO:0000313" key="19">
    <source>
        <dbReference type="EMBL" id="PNR62588.1"/>
    </source>
</evidence>
<dbReference type="GO" id="GO:0099402">
    <property type="term" value="P:plant organ development"/>
    <property type="evidence" value="ECO:0007669"/>
    <property type="project" value="UniProtKB-ARBA"/>
</dbReference>
<evidence type="ECO:0000256" key="6">
    <source>
        <dbReference type="ARBA" id="ARBA00022692"/>
    </source>
</evidence>
<keyword evidence="9" id="KW-0547">Nucleotide-binding</keyword>
<dbReference type="InterPro" id="IPR032675">
    <property type="entry name" value="LRR_dom_sf"/>
</dbReference>
<dbReference type="SUPFAM" id="SSF56112">
    <property type="entry name" value="Protein kinase-like (PK-like)"/>
    <property type="match status" value="1"/>
</dbReference>
<evidence type="ECO:0000256" key="13">
    <source>
        <dbReference type="ARBA" id="ARBA00023136"/>
    </source>
</evidence>
<dbReference type="SMART" id="SM00220">
    <property type="entry name" value="S_TKc"/>
    <property type="match status" value="1"/>
</dbReference>
<evidence type="ECO:0000256" key="8">
    <source>
        <dbReference type="ARBA" id="ARBA00022737"/>
    </source>
</evidence>
<dbReference type="Gramene" id="Pp3c1_22560V3.1">
    <property type="protein sequence ID" value="Pp3c1_22560V3.1"/>
    <property type="gene ID" value="Pp3c1_22560"/>
</dbReference>
<dbReference type="AlphaFoldDB" id="A0A2K1L974"/>
<evidence type="ECO:0000256" key="3">
    <source>
        <dbReference type="ARBA" id="ARBA00022527"/>
    </source>
</evidence>
<dbReference type="InterPro" id="IPR000719">
    <property type="entry name" value="Prot_kinase_dom"/>
</dbReference>
<evidence type="ECO:0000256" key="5">
    <source>
        <dbReference type="ARBA" id="ARBA00022679"/>
    </source>
</evidence>
<organism evidence="19">
    <name type="scientific">Physcomitrium patens</name>
    <name type="common">Spreading-leaved earth moss</name>
    <name type="synonym">Physcomitrella patens</name>
    <dbReference type="NCBI Taxonomy" id="3218"/>
    <lineage>
        <taxon>Eukaryota</taxon>
        <taxon>Viridiplantae</taxon>
        <taxon>Streptophyta</taxon>
        <taxon>Embryophyta</taxon>
        <taxon>Bryophyta</taxon>
        <taxon>Bryophytina</taxon>
        <taxon>Bryopsida</taxon>
        <taxon>Funariidae</taxon>
        <taxon>Funariales</taxon>
        <taxon>Funariaceae</taxon>
        <taxon>Physcomitrium</taxon>
    </lineage>
</organism>
<keyword evidence="8" id="KW-0677">Repeat</keyword>
<keyword evidence="3" id="KW-0723">Serine/threonine-protein kinase</keyword>
<name>A0A2K1L974_PHYPA</name>
<reference evidence="19 21" key="1">
    <citation type="journal article" date="2008" name="Science">
        <title>The Physcomitrella genome reveals evolutionary insights into the conquest of land by plants.</title>
        <authorList>
            <person name="Rensing S."/>
            <person name="Lang D."/>
            <person name="Zimmer A."/>
            <person name="Terry A."/>
            <person name="Salamov A."/>
            <person name="Shapiro H."/>
            <person name="Nishiyama T."/>
            <person name="Perroud P.-F."/>
            <person name="Lindquist E."/>
            <person name="Kamisugi Y."/>
            <person name="Tanahashi T."/>
            <person name="Sakakibara K."/>
            <person name="Fujita T."/>
            <person name="Oishi K."/>
            <person name="Shin-I T."/>
            <person name="Kuroki Y."/>
            <person name="Toyoda A."/>
            <person name="Suzuki Y."/>
            <person name="Hashimoto A."/>
            <person name="Yamaguchi K."/>
            <person name="Sugano A."/>
            <person name="Kohara Y."/>
            <person name="Fujiyama A."/>
            <person name="Anterola A."/>
            <person name="Aoki S."/>
            <person name="Ashton N."/>
            <person name="Barbazuk W.B."/>
            <person name="Barker E."/>
            <person name="Bennetzen J."/>
            <person name="Bezanilla M."/>
            <person name="Blankenship R."/>
            <person name="Cho S.H."/>
            <person name="Dutcher S."/>
            <person name="Estelle M."/>
            <person name="Fawcett J.A."/>
            <person name="Gundlach H."/>
            <person name="Hanada K."/>
            <person name="Heyl A."/>
            <person name="Hicks K.A."/>
            <person name="Hugh J."/>
            <person name="Lohr M."/>
            <person name="Mayer K."/>
            <person name="Melkozernov A."/>
            <person name="Murata T."/>
            <person name="Nelson D."/>
            <person name="Pils B."/>
            <person name="Prigge M."/>
            <person name="Reiss B."/>
            <person name="Renner T."/>
            <person name="Rombauts S."/>
            <person name="Rushton P."/>
            <person name="Sanderfoot A."/>
            <person name="Schween G."/>
            <person name="Shiu S.-H."/>
            <person name="Stueber K."/>
            <person name="Theodoulou F.L."/>
            <person name="Tu H."/>
            <person name="Van de Peer Y."/>
            <person name="Verrier P.J."/>
            <person name="Waters E."/>
            <person name="Wood A."/>
            <person name="Yang L."/>
            <person name="Cove D."/>
            <person name="Cuming A."/>
            <person name="Hasebe M."/>
            <person name="Lucas S."/>
            <person name="Mishler D.B."/>
            <person name="Reski R."/>
            <person name="Grigoriev I."/>
            <person name="Quatrano R.S."/>
            <person name="Boore J.L."/>
        </authorList>
    </citation>
    <scope>NUCLEOTIDE SEQUENCE [LARGE SCALE GENOMIC DNA]</scope>
    <source>
        <strain evidence="20 21">cv. Gransden 2004</strain>
    </source>
</reference>
<comment type="catalytic activity">
    <reaction evidence="15">
        <text>L-seryl-[protein] + ATP = O-phospho-L-seryl-[protein] + ADP + H(+)</text>
        <dbReference type="Rhea" id="RHEA:17989"/>
        <dbReference type="Rhea" id="RHEA-COMP:9863"/>
        <dbReference type="Rhea" id="RHEA-COMP:11604"/>
        <dbReference type="ChEBI" id="CHEBI:15378"/>
        <dbReference type="ChEBI" id="CHEBI:29999"/>
        <dbReference type="ChEBI" id="CHEBI:30616"/>
        <dbReference type="ChEBI" id="CHEBI:83421"/>
        <dbReference type="ChEBI" id="CHEBI:456216"/>
        <dbReference type="EC" id="2.7.11.1"/>
    </reaction>
</comment>
<accession>A0A2K1L974</accession>
<dbReference type="InterPro" id="IPR051420">
    <property type="entry name" value="Ser_Thr_Kinases_DiverseReg"/>
</dbReference>
<feature type="transmembrane region" description="Helical" evidence="17">
    <location>
        <begin position="495"/>
        <end position="517"/>
    </location>
</feature>
<evidence type="ECO:0000256" key="11">
    <source>
        <dbReference type="ARBA" id="ARBA00022840"/>
    </source>
</evidence>
<evidence type="ECO:0000313" key="20">
    <source>
        <dbReference type="EnsemblPlants" id="Pp3c1_22560V3.1"/>
    </source>
</evidence>
<feature type="compositionally biased region" description="Pro residues" evidence="16">
    <location>
        <begin position="871"/>
        <end position="887"/>
    </location>
</feature>
<evidence type="ECO:0000256" key="2">
    <source>
        <dbReference type="ARBA" id="ARBA00012513"/>
    </source>
</evidence>
<dbReference type="PaxDb" id="3218-PP1S59_314V6.1"/>
<dbReference type="FunFam" id="3.80.10.10:FF:000095">
    <property type="entry name" value="LRR receptor-like serine/threonine-protein kinase GSO1"/>
    <property type="match status" value="1"/>
</dbReference>
<keyword evidence="13 17" id="KW-0472">Membrane</keyword>
<evidence type="ECO:0000256" key="17">
    <source>
        <dbReference type="SAM" id="Phobius"/>
    </source>
</evidence>
<evidence type="ECO:0000256" key="1">
    <source>
        <dbReference type="ARBA" id="ARBA00004167"/>
    </source>
</evidence>
<dbReference type="InterPro" id="IPR003591">
    <property type="entry name" value="Leu-rich_rpt_typical-subtyp"/>
</dbReference>
<dbReference type="GO" id="GO:0005524">
    <property type="term" value="F:ATP binding"/>
    <property type="evidence" value="ECO:0007669"/>
    <property type="project" value="UniProtKB-KW"/>
</dbReference>
<evidence type="ECO:0000259" key="18">
    <source>
        <dbReference type="PROSITE" id="PS50011"/>
    </source>
</evidence>
<reference evidence="20" key="3">
    <citation type="submission" date="2020-12" db="UniProtKB">
        <authorList>
            <consortium name="EnsemblPlants"/>
        </authorList>
    </citation>
    <scope>IDENTIFICATION</scope>
</reference>
<protein>
    <recommendedName>
        <fullName evidence="2">non-specific serine/threonine protein kinase</fullName>
        <ecNumber evidence="2">2.7.11.1</ecNumber>
    </recommendedName>
</protein>
<dbReference type="Pfam" id="PF00560">
    <property type="entry name" value="LRR_1"/>
    <property type="match status" value="4"/>
</dbReference>
<reference evidence="19 21" key="2">
    <citation type="journal article" date="2018" name="Plant J.">
        <title>The Physcomitrella patens chromosome-scale assembly reveals moss genome structure and evolution.</title>
        <authorList>
            <person name="Lang D."/>
            <person name="Ullrich K.K."/>
            <person name="Murat F."/>
            <person name="Fuchs J."/>
            <person name="Jenkins J."/>
            <person name="Haas F.B."/>
            <person name="Piednoel M."/>
            <person name="Gundlach H."/>
            <person name="Van Bel M."/>
            <person name="Meyberg R."/>
            <person name="Vives C."/>
            <person name="Morata J."/>
            <person name="Symeonidi A."/>
            <person name="Hiss M."/>
            <person name="Muchero W."/>
            <person name="Kamisugi Y."/>
            <person name="Saleh O."/>
            <person name="Blanc G."/>
            <person name="Decker E.L."/>
            <person name="van Gessel N."/>
            <person name="Grimwood J."/>
            <person name="Hayes R.D."/>
            <person name="Graham S.W."/>
            <person name="Gunter L.E."/>
            <person name="McDaniel S.F."/>
            <person name="Hoernstein S.N.W."/>
            <person name="Larsson A."/>
            <person name="Li F.W."/>
            <person name="Perroud P.F."/>
            <person name="Phillips J."/>
            <person name="Ranjan P."/>
            <person name="Rokshar D.S."/>
            <person name="Rothfels C.J."/>
            <person name="Schneider L."/>
            <person name="Shu S."/>
            <person name="Stevenson D.W."/>
            <person name="Thummler F."/>
            <person name="Tillich M."/>
            <person name="Villarreal Aguilar J.C."/>
            <person name="Widiez T."/>
            <person name="Wong G.K."/>
            <person name="Wymore A."/>
            <person name="Zhang Y."/>
            <person name="Zimmer A.D."/>
            <person name="Quatrano R.S."/>
            <person name="Mayer K.F.X."/>
            <person name="Goodstein D."/>
            <person name="Casacuberta J.M."/>
            <person name="Vandepoele K."/>
            <person name="Reski R."/>
            <person name="Cuming A.C."/>
            <person name="Tuskan G.A."/>
            <person name="Maumus F."/>
            <person name="Salse J."/>
            <person name="Schmutz J."/>
            <person name="Rensing S.A."/>
        </authorList>
    </citation>
    <scope>NUCLEOTIDE SEQUENCE [LARGE SCALE GENOMIC DNA]</scope>
    <source>
        <strain evidence="20 21">cv. Gransden 2004</strain>
    </source>
</reference>
<dbReference type="InterPro" id="IPR001611">
    <property type="entry name" value="Leu-rich_rpt"/>
</dbReference>
<dbReference type="Gene3D" id="3.30.200.20">
    <property type="entry name" value="Phosphorylase Kinase, domain 1"/>
    <property type="match status" value="1"/>
</dbReference>